<protein>
    <submittedName>
        <fullName evidence="3">Peptide chain release factor H</fullName>
    </submittedName>
</protein>
<name>A0ABW5BL24_9PROT</name>
<evidence type="ECO:0000259" key="2">
    <source>
        <dbReference type="Pfam" id="PF00472"/>
    </source>
</evidence>
<evidence type="ECO:0000313" key="4">
    <source>
        <dbReference type="Proteomes" id="UP001597294"/>
    </source>
</evidence>
<dbReference type="PANTHER" id="PTHR43804">
    <property type="entry name" value="LD18447P"/>
    <property type="match status" value="1"/>
</dbReference>
<keyword evidence="4" id="KW-1185">Reference proteome</keyword>
<dbReference type="NCBIfam" id="TIGR03072">
    <property type="entry name" value="release_prfH"/>
    <property type="match status" value="1"/>
</dbReference>
<dbReference type="RefSeq" id="WP_380251631.1">
    <property type="nucleotide sequence ID" value="NZ_JBHUII010000004.1"/>
</dbReference>
<evidence type="ECO:0000313" key="3">
    <source>
        <dbReference type="EMBL" id="MFD2206244.1"/>
    </source>
</evidence>
<dbReference type="InterPro" id="IPR017509">
    <property type="entry name" value="PrfH"/>
</dbReference>
<feature type="domain" description="Prokaryotic-type class I peptide chain release factors" evidence="2">
    <location>
        <begin position="110"/>
        <end position="197"/>
    </location>
</feature>
<dbReference type="InterPro" id="IPR050057">
    <property type="entry name" value="Prokaryotic/Mito_RF"/>
</dbReference>
<dbReference type="EMBL" id="JBHUII010000004">
    <property type="protein sequence ID" value="MFD2206244.1"/>
    <property type="molecule type" value="Genomic_DNA"/>
</dbReference>
<dbReference type="Pfam" id="PF00472">
    <property type="entry name" value="RF-1"/>
    <property type="match status" value="1"/>
</dbReference>
<dbReference type="SUPFAM" id="SSF75620">
    <property type="entry name" value="Release factor"/>
    <property type="match status" value="1"/>
</dbReference>
<evidence type="ECO:0000256" key="1">
    <source>
        <dbReference type="ARBA" id="ARBA00010835"/>
    </source>
</evidence>
<sequence>MPSPLRLLISSGNGPTECRIAVRHVIEEISKEAKNSGLDLDLTIVSEPDTHGPVSAVISLHGINRQDFSKRWVGTIQWICESPVRPKHRRRNWFVGVFKLDHQQAISDVLETSEIRFDTFRAGGPGGQHQNTTDSAVRATHIKSGVAVVVRDQRSQHRNKQVAIERLAEQIALHQTLKNAKAQRKENLLHHQLERGNPIRSFKGVKFKEI</sequence>
<proteinExistence type="inferred from homology"/>
<organism evidence="3 4">
    <name type="scientific">Kiloniella antarctica</name>
    <dbReference type="NCBI Taxonomy" id="1550907"/>
    <lineage>
        <taxon>Bacteria</taxon>
        <taxon>Pseudomonadati</taxon>
        <taxon>Pseudomonadota</taxon>
        <taxon>Alphaproteobacteria</taxon>
        <taxon>Rhodospirillales</taxon>
        <taxon>Kiloniellaceae</taxon>
        <taxon>Kiloniella</taxon>
    </lineage>
</organism>
<comment type="caution">
    <text evidence="3">The sequence shown here is derived from an EMBL/GenBank/DDBJ whole genome shotgun (WGS) entry which is preliminary data.</text>
</comment>
<dbReference type="Gene3D" id="3.30.70.1660">
    <property type="match status" value="1"/>
</dbReference>
<gene>
    <name evidence="3" type="primary">prfH</name>
    <name evidence="3" type="ORF">ACFSKO_11490</name>
</gene>
<dbReference type="Gene3D" id="3.30.160.20">
    <property type="match status" value="1"/>
</dbReference>
<dbReference type="PANTHER" id="PTHR43804:SF9">
    <property type="entry name" value="PEPTIDE CHAIN RELEASE FACTOR HOMOLOG-RELATED"/>
    <property type="match status" value="1"/>
</dbReference>
<dbReference type="InterPro" id="IPR000352">
    <property type="entry name" value="Pep_chain_release_fac_I"/>
</dbReference>
<comment type="similarity">
    <text evidence="1">Belongs to the prokaryotic/mitochondrial release factor family.</text>
</comment>
<reference evidence="4" key="1">
    <citation type="journal article" date="2019" name="Int. J. Syst. Evol. Microbiol.">
        <title>The Global Catalogue of Microorganisms (GCM) 10K type strain sequencing project: providing services to taxonomists for standard genome sequencing and annotation.</title>
        <authorList>
            <consortium name="The Broad Institute Genomics Platform"/>
            <consortium name="The Broad Institute Genome Sequencing Center for Infectious Disease"/>
            <person name="Wu L."/>
            <person name="Ma J."/>
        </authorList>
    </citation>
    <scope>NUCLEOTIDE SEQUENCE [LARGE SCALE GENOMIC DNA]</scope>
    <source>
        <strain evidence="4">CGMCC 4.7192</strain>
    </source>
</reference>
<dbReference type="InterPro" id="IPR045853">
    <property type="entry name" value="Pep_chain_release_fac_I_sf"/>
</dbReference>
<accession>A0ABW5BL24</accession>
<dbReference type="Proteomes" id="UP001597294">
    <property type="component" value="Unassembled WGS sequence"/>
</dbReference>